<sequence>MGTLDVMARIADYMPTAKKPERKPSLYERLFWTAMALIAYLIMANTPLYGIPIQPQQQILLIQVIFASNRGTLMELGIGPIVTAGLIMQILVGAKLIDLDLTNPEDRKKFTSAQKTLAIILAVFEAAMYVLSCRYWVVTGPNPFTACSASWVTRLIVGLEIFAGAYVAILLDEMIQKGWGVGSGVSLFILAGVATIIFWNIFSPVVINGAAIGLIPYLVQVMSSGGSISSVMVRPGGRDLVGLIATIVVSILLIYLSNIKVNIPITTPRLQSIKTRIPLQFLYVSNIPVLFVGILYADILVFASLFRTYGGGIIPQWLVNALATYDQNGNLVGGLAYYLNSPLGVYSAYADPVKTVVYIVVLVLFSIVFGYMWVEVSGLSASAQAQQLVDSGLEVPGMRRNPKILEKMLEKYITPLTILSSLIVGVLAAISDVLGVYGGGMGLLLAIGIVQQYYMMIAYERALEAYPLLKRLIGE</sequence>
<comment type="caution">
    <text evidence="14">The sequence shown here is derived from an EMBL/GenBank/DDBJ whole genome shotgun (WGS) entry which is preliminary data.</text>
</comment>
<dbReference type="Pfam" id="PF00344">
    <property type="entry name" value="SecY"/>
    <property type="match status" value="1"/>
</dbReference>
<evidence type="ECO:0000256" key="5">
    <source>
        <dbReference type="ARBA" id="ARBA00022927"/>
    </source>
</evidence>
<feature type="transmembrane region" description="Helical" evidence="12">
    <location>
        <begin position="240"/>
        <end position="261"/>
    </location>
</feature>
<feature type="transmembrane region" description="Helical" evidence="12">
    <location>
        <begin position="355"/>
        <end position="374"/>
    </location>
</feature>
<accession>A0A7J3XXB1</accession>
<dbReference type="InterPro" id="IPR002208">
    <property type="entry name" value="SecY/SEC61-alpha"/>
</dbReference>
<reference evidence="14" key="1">
    <citation type="journal article" date="2020" name="mSystems">
        <title>Genome- and Community-Level Interaction Insights into Carbon Utilization and Element Cycling Functions of Hydrothermarchaeota in Hydrothermal Sediment.</title>
        <authorList>
            <person name="Zhou Z."/>
            <person name="Liu Y."/>
            <person name="Xu W."/>
            <person name="Pan J."/>
            <person name="Luo Z.H."/>
            <person name="Li M."/>
        </authorList>
    </citation>
    <scope>NUCLEOTIDE SEQUENCE [LARGE SCALE GENOMIC DNA]</scope>
    <source>
        <strain evidence="14">SpSt-110</strain>
    </source>
</reference>
<proteinExistence type="inferred from homology"/>
<dbReference type="SUPFAM" id="SSF103491">
    <property type="entry name" value="Preprotein translocase SecY subunit"/>
    <property type="match status" value="1"/>
</dbReference>
<comment type="function">
    <text evidence="9">The central subunit of the protein translocation channel SecYEG. Consists of two halves formed by TMs 1-5 and 6-10. These two domains form a lateral gate at the front which open onto the bilayer between TMs 2 and 7, and are clamped together by SecE at the back. The channel is closed by both a pore ring composed of hydrophobic SecY resides and a short helix (helix 2A) on the extracellular side of the membrane which forms a plug. The plug probably moves laterally to allow the channel to open. The ring and the pore may move independently.</text>
</comment>
<keyword evidence="4 10" id="KW-0812">Transmembrane</keyword>
<dbReference type="AlphaFoldDB" id="A0A7J3XXB1"/>
<evidence type="ECO:0000256" key="1">
    <source>
        <dbReference type="ARBA" id="ARBA00004127"/>
    </source>
</evidence>
<dbReference type="Pfam" id="PF10559">
    <property type="entry name" value="Plug_translocon"/>
    <property type="match status" value="1"/>
</dbReference>
<evidence type="ECO:0000256" key="8">
    <source>
        <dbReference type="ARBA" id="ARBA00023136"/>
    </source>
</evidence>
<dbReference type="GO" id="GO:0015031">
    <property type="term" value="P:protein transport"/>
    <property type="evidence" value="ECO:0007669"/>
    <property type="project" value="UniProtKB-KW"/>
</dbReference>
<feature type="transmembrane region" description="Helical" evidence="12">
    <location>
        <begin position="281"/>
        <end position="305"/>
    </location>
</feature>
<dbReference type="NCBIfam" id="NF006341">
    <property type="entry name" value="PRK08568.1-5"/>
    <property type="match status" value="1"/>
</dbReference>
<dbReference type="PROSITE" id="PS00756">
    <property type="entry name" value="SECY_2"/>
    <property type="match status" value="1"/>
</dbReference>
<feature type="transmembrane region" description="Helical" evidence="12">
    <location>
        <begin position="178"/>
        <end position="199"/>
    </location>
</feature>
<dbReference type="InterPro" id="IPR023201">
    <property type="entry name" value="SecY_dom_sf"/>
</dbReference>
<dbReference type="InterPro" id="IPR030659">
    <property type="entry name" value="SecY_CS"/>
</dbReference>
<evidence type="ECO:0000256" key="7">
    <source>
        <dbReference type="ARBA" id="ARBA00023010"/>
    </source>
</evidence>
<keyword evidence="5 10" id="KW-0653">Protein transport</keyword>
<keyword evidence="6 12" id="KW-1133">Transmembrane helix</keyword>
<dbReference type="PANTHER" id="PTHR10906">
    <property type="entry name" value="SECY/SEC61-ALPHA FAMILY MEMBER"/>
    <property type="match status" value="1"/>
</dbReference>
<dbReference type="PIRSF" id="PIRSF004557">
    <property type="entry name" value="SecY"/>
    <property type="match status" value="1"/>
</dbReference>
<keyword evidence="7 10" id="KW-0811">Translocation</keyword>
<gene>
    <name evidence="14" type="primary">secY</name>
    <name evidence="14" type="ORF">ENM60_00675</name>
</gene>
<name>A0A7J3XXB1_9CREN</name>
<organism evidence="14">
    <name type="scientific">Thermogladius calderae</name>
    <dbReference type="NCBI Taxonomy" id="1200300"/>
    <lineage>
        <taxon>Archaea</taxon>
        <taxon>Thermoproteota</taxon>
        <taxon>Thermoprotei</taxon>
        <taxon>Desulfurococcales</taxon>
        <taxon>Desulfurococcaceae</taxon>
        <taxon>Thermogladius</taxon>
    </lineage>
</organism>
<comment type="similarity">
    <text evidence="2 11">Belongs to the SecY/SEC61-alpha family.</text>
</comment>
<protein>
    <recommendedName>
        <fullName evidence="9">Protein translocase subunit SecY</fullName>
    </recommendedName>
</protein>
<dbReference type="GO" id="GO:0012505">
    <property type="term" value="C:endomembrane system"/>
    <property type="evidence" value="ECO:0007669"/>
    <property type="project" value="UniProtKB-SubCell"/>
</dbReference>
<evidence type="ECO:0000256" key="6">
    <source>
        <dbReference type="ARBA" id="ARBA00022989"/>
    </source>
</evidence>
<keyword evidence="8 12" id="KW-0472">Membrane</keyword>
<dbReference type="PROSITE" id="PS00755">
    <property type="entry name" value="SECY_1"/>
    <property type="match status" value="1"/>
</dbReference>
<keyword evidence="3 10" id="KW-0813">Transport</keyword>
<feature type="transmembrane region" description="Helical" evidence="12">
    <location>
        <begin position="30"/>
        <end position="51"/>
    </location>
</feature>
<evidence type="ECO:0000256" key="9">
    <source>
        <dbReference type="RuleBase" id="RU000537"/>
    </source>
</evidence>
<feature type="transmembrane region" description="Helical" evidence="12">
    <location>
        <begin position="205"/>
        <end position="228"/>
    </location>
</feature>
<evidence type="ECO:0000256" key="10">
    <source>
        <dbReference type="RuleBase" id="RU003484"/>
    </source>
</evidence>
<evidence type="ECO:0000259" key="13">
    <source>
        <dbReference type="Pfam" id="PF10559"/>
    </source>
</evidence>
<feature type="transmembrane region" description="Helical" evidence="12">
    <location>
        <begin position="436"/>
        <end position="454"/>
    </location>
</feature>
<dbReference type="InterPro" id="IPR019561">
    <property type="entry name" value="Translocon_Sec61/SecY_plug_dom"/>
</dbReference>
<dbReference type="GO" id="GO:0016020">
    <property type="term" value="C:membrane"/>
    <property type="evidence" value="ECO:0007669"/>
    <property type="project" value="UniProtKB-SubCell"/>
</dbReference>
<evidence type="ECO:0000256" key="4">
    <source>
        <dbReference type="ARBA" id="ARBA00022692"/>
    </source>
</evidence>
<evidence type="ECO:0000313" key="14">
    <source>
        <dbReference type="EMBL" id="HHP67306.1"/>
    </source>
</evidence>
<evidence type="ECO:0000256" key="12">
    <source>
        <dbReference type="SAM" id="Phobius"/>
    </source>
</evidence>
<dbReference type="PRINTS" id="PR00303">
    <property type="entry name" value="SECYTRNLCASE"/>
</dbReference>
<evidence type="ECO:0000256" key="11">
    <source>
        <dbReference type="RuleBase" id="RU004349"/>
    </source>
</evidence>
<comment type="subcellular location">
    <subcellularLocation>
        <location evidence="1">Endomembrane system</location>
        <topology evidence="1">Multi-pass membrane protein</topology>
    </subcellularLocation>
    <subcellularLocation>
        <location evidence="10">Membrane</location>
        <topology evidence="10">Multi-pass membrane protein</topology>
    </subcellularLocation>
</comment>
<dbReference type="EMBL" id="DRYK01000014">
    <property type="protein sequence ID" value="HHP67306.1"/>
    <property type="molecule type" value="Genomic_DNA"/>
</dbReference>
<feature type="transmembrane region" description="Helical" evidence="12">
    <location>
        <begin position="117"/>
        <end position="137"/>
    </location>
</feature>
<evidence type="ECO:0000256" key="3">
    <source>
        <dbReference type="ARBA" id="ARBA00022448"/>
    </source>
</evidence>
<feature type="domain" description="Translocon Sec61/SecY plug" evidence="13">
    <location>
        <begin position="38"/>
        <end position="71"/>
    </location>
</feature>
<feature type="transmembrane region" description="Helical" evidence="12">
    <location>
        <begin position="412"/>
        <end position="430"/>
    </location>
</feature>
<evidence type="ECO:0000256" key="2">
    <source>
        <dbReference type="ARBA" id="ARBA00005751"/>
    </source>
</evidence>
<dbReference type="Gene3D" id="1.10.3370.10">
    <property type="entry name" value="SecY subunit domain"/>
    <property type="match status" value="1"/>
</dbReference>
<feature type="transmembrane region" description="Helical" evidence="12">
    <location>
        <begin position="76"/>
        <end position="97"/>
    </location>
</feature>
<feature type="transmembrane region" description="Helical" evidence="12">
    <location>
        <begin position="149"/>
        <end position="171"/>
    </location>
</feature>